<keyword evidence="6" id="KW-0479">Metal-binding</keyword>
<dbReference type="PANTHER" id="PTHR43028">
    <property type="entry name" value="3'(2'),5'-BISPHOSPHATE NUCLEOTIDASE 1"/>
    <property type="match status" value="1"/>
</dbReference>
<keyword evidence="8" id="KW-1185">Reference proteome</keyword>
<evidence type="ECO:0000256" key="4">
    <source>
        <dbReference type="ARBA" id="ARBA00022801"/>
    </source>
</evidence>
<reference evidence="7 8" key="1">
    <citation type="submission" date="2024-03" db="EMBL/GenBank/DDBJ databases">
        <title>Community enrichment and isolation of bacterial strains for fucoidan degradation.</title>
        <authorList>
            <person name="Sichert A."/>
        </authorList>
    </citation>
    <scope>NUCLEOTIDE SEQUENCE [LARGE SCALE GENOMIC DNA]</scope>
    <source>
        <strain evidence="7 8">AS76</strain>
    </source>
</reference>
<comment type="caution">
    <text evidence="7">The sequence shown here is derived from an EMBL/GenBank/DDBJ whole genome shotgun (WGS) entry which is preliminary data.</text>
</comment>
<evidence type="ECO:0000256" key="3">
    <source>
        <dbReference type="ARBA" id="ARBA00022519"/>
    </source>
</evidence>
<keyword evidence="5 6" id="KW-0472">Membrane</keyword>
<comment type="function">
    <text evidence="6">Converts adenosine-3',5'-bisphosphate (PAP) to AMP.</text>
</comment>
<gene>
    <name evidence="6 7" type="primary">cysQ</name>
    <name evidence="7" type="ORF">WNY58_12065</name>
</gene>
<feature type="binding site" evidence="6">
    <location>
        <position position="88"/>
    </location>
    <ligand>
        <name>Mg(2+)</name>
        <dbReference type="ChEBI" id="CHEBI:18420"/>
        <label>1</label>
    </ligand>
</feature>
<dbReference type="InterPro" id="IPR006240">
    <property type="entry name" value="CysQ"/>
</dbReference>
<feature type="binding site" evidence="6">
    <location>
        <position position="217"/>
    </location>
    <ligand>
        <name>substrate</name>
    </ligand>
</feature>
<dbReference type="GO" id="GO:0008441">
    <property type="term" value="F:3'(2'),5'-bisphosphate nucleotidase activity"/>
    <property type="evidence" value="ECO:0007669"/>
    <property type="project" value="UniProtKB-EC"/>
</dbReference>
<organism evidence="7 8">
    <name type="scientific">Neptuniibacter pectenicola</name>
    <dbReference type="NCBI Taxonomy" id="1806669"/>
    <lineage>
        <taxon>Bacteria</taxon>
        <taxon>Pseudomonadati</taxon>
        <taxon>Pseudomonadota</taxon>
        <taxon>Gammaproteobacteria</taxon>
        <taxon>Oceanospirillales</taxon>
        <taxon>Oceanospirillaceae</taxon>
        <taxon>Neptuniibacter</taxon>
    </lineage>
</organism>
<feature type="binding site" evidence="6">
    <location>
        <position position="88"/>
    </location>
    <ligand>
        <name>Mg(2+)</name>
        <dbReference type="ChEBI" id="CHEBI:18420"/>
        <label>2</label>
    </ligand>
</feature>
<evidence type="ECO:0000313" key="8">
    <source>
        <dbReference type="Proteomes" id="UP001449225"/>
    </source>
</evidence>
<dbReference type="Gene3D" id="3.40.190.80">
    <property type="match status" value="1"/>
</dbReference>
<comment type="similarity">
    <text evidence="1 6">Belongs to the inositol monophosphatase superfamily. CysQ family.</text>
</comment>
<evidence type="ECO:0000256" key="5">
    <source>
        <dbReference type="ARBA" id="ARBA00023136"/>
    </source>
</evidence>
<feature type="binding site" evidence="6">
    <location>
        <begin position="90"/>
        <end position="93"/>
    </location>
    <ligand>
        <name>substrate</name>
    </ligand>
</feature>
<dbReference type="RefSeq" id="WP_342854645.1">
    <property type="nucleotide sequence ID" value="NZ_JBBMRA010000011.1"/>
</dbReference>
<dbReference type="PANTHER" id="PTHR43028:SF5">
    <property type="entry name" value="3'(2'),5'-BISPHOSPHATE NUCLEOTIDASE 1"/>
    <property type="match status" value="1"/>
</dbReference>
<dbReference type="Gene3D" id="3.30.540.10">
    <property type="entry name" value="Fructose-1,6-Bisphosphatase, subunit A, domain 1"/>
    <property type="match status" value="1"/>
</dbReference>
<comment type="cofactor">
    <cofactor evidence="6">
        <name>Mg(2+)</name>
        <dbReference type="ChEBI" id="CHEBI:18420"/>
    </cofactor>
</comment>
<dbReference type="HAMAP" id="MF_02095">
    <property type="entry name" value="CysQ"/>
    <property type="match status" value="1"/>
</dbReference>
<accession>A0ABU9TTS9</accession>
<comment type="subcellular location">
    <subcellularLocation>
        <location evidence="6">Cell inner membrane</location>
        <topology evidence="6">Peripheral membrane protein</topology>
        <orientation evidence="6">Cytoplasmic side</orientation>
    </subcellularLocation>
</comment>
<proteinExistence type="inferred from homology"/>
<protein>
    <recommendedName>
        <fullName evidence="6">3'(2'),5'-bisphosphate nucleotidase CysQ</fullName>
        <ecNumber evidence="6">3.1.3.7</ecNumber>
    </recommendedName>
    <alternativeName>
        <fullName evidence="6">3'(2'),5-bisphosphonucleoside 3'(2')-phosphohydrolase</fullName>
    </alternativeName>
    <alternativeName>
        <fullName evidence="6">3'-phosphoadenosine 5'-phosphate phosphatase</fullName>
        <shortName evidence="6">PAP phosphatase</shortName>
    </alternativeName>
</protein>
<dbReference type="EC" id="3.1.3.7" evidence="6"/>
<sequence length="276" mass="31160">MNHKKLIKSLIPLCEQASEAIMQVYTSKDFAIRIKQDLSPVTKADLAAHEIIQKGLLDLTPDIPQLSEEDESTTFQQRQQWDRFWCIDPLDGTKEFIQQNDEFTINIALIEQHKPVLGIIYVPATKTAYWGSTQLPAHKQIDGQRSAQIRSRPLGQELIIAASRRHGQTRNDVLLKPLYKYFRRVHNQAVGSSLKMCLIAEGVADFYPRLFPTSEWDTAAAQAIVEAAGGRLVNATSLQPLAYNEQESLENPFFYVCGDPQFPLEEVALRRATPPA</sequence>
<keyword evidence="6" id="KW-0460">Magnesium</keyword>
<keyword evidence="2 6" id="KW-1003">Cell membrane</keyword>
<comment type="catalytic activity">
    <reaction evidence="6">
        <text>adenosine 3',5'-bisphosphate + H2O = AMP + phosphate</text>
        <dbReference type="Rhea" id="RHEA:10040"/>
        <dbReference type="ChEBI" id="CHEBI:15377"/>
        <dbReference type="ChEBI" id="CHEBI:43474"/>
        <dbReference type="ChEBI" id="CHEBI:58343"/>
        <dbReference type="ChEBI" id="CHEBI:456215"/>
        <dbReference type="EC" id="3.1.3.7"/>
    </reaction>
</comment>
<keyword evidence="4 6" id="KW-0378">Hydrolase</keyword>
<name>A0ABU9TTS9_9GAMM</name>
<evidence type="ECO:0000256" key="1">
    <source>
        <dbReference type="ARBA" id="ARBA00005289"/>
    </source>
</evidence>
<dbReference type="Proteomes" id="UP001449225">
    <property type="component" value="Unassembled WGS sequence"/>
</dbReference>
<dbReference type="CDD" id="cd01638">
    <property type="entry name" value="CysQ"/>
    <property type="match status" value="1"/>
</dbReference>
<feature type="binding site" evidence="6">
    <location>
        <position position="90"/>
    </location>
    <ligand>
        <name>Mg(2+)</name>
        <dbReference type="ChEBI" id="CHEBI:18420"/>
        <label>1</label>
    </ligand>
</feature>
<keyword evidence="3 6" id="KW-0997">Cell inner membrane</keyword>
<feature type="binding site" evidence="6">
    <location>
        <position position="68"/>
    </location>
    <ligand>
        <name>Mg(2+)</name>
        <dbReference type="ChEBI" id="CHEBI:18420"/>
        <label>1</label>
    </ligand>
</feature>
<feature type="binding site" evidence="6">
    <location>
        <position position="217"/>
    </location>
    <ligand>
        <name>Mg(2+)</name>
        <dbReference type="ChEBI" id="CHEBI:18420"/>
        <label>2</label>
    </ligand>
</feature>
<dbReference type="NCBIfam" id="TIGR01331">
    <property type="entry name" value="bisphos_cysQ"/>
    <property type="match status" value="1"/>
</dbReference>
<dbReference type="InterPro" id="IPR000760">
    <property type="entry name" value="Inositol_monophosphatase-like"/>
</dbReference>
<dbReference type="EMBL" id="JBBMRA010000011">
    <property type="protein sequence ID" value="MEM5537128.1"/>
    <property type="molecule type" value="Genomic_DNA"/>
</dbReference>
<dbReference type="InterPro" id="IPR020550">
    <property type="entry name" value="Inositol_monophosphatase_CS"/>
</dbReference>
<dbReference type="InterPro" id="IPR050725">
    <property type="entry name" value="CysQ/Inositol_MonoPase"/>
</dbReference>
<dbReference type="Pfam" id="PF00459">
    <property type="entry name" value="Inositol_P"/>
    <property type="match status" value="1"/>
</dbReference>
<feature type="binding site" evidence="6">
    <location>
        <position position="91"/>
    </location>
    <ligand>
        <name>Mg(2+)</name>
        <dbReference type="ChEBI" id="CHEBI:18420"/>
        <label>2</label>
    </ligand>
</feature>
<dbReference type="SUPFAM" id="SSF56655">
    <property type="entry name" value="Carbohydrate phosphatase"/>
    <property type="match status" value="1"/>
</dbReference>
<evidence type="ECO:0000256" key="2">
    <source>
        <dbReference type="ARBA" id="ARBA00022475"/>
    </source>
</evidence>
<evidence type="ECO:0000256" key="6">
    <source>
        <dbReference type="HAMAP-Rule" id="MF_02095"/>
    </source>
</evidence>
<evidence type="ECO:0000313" key="7">
    <source>
        <dbReference type="EMBL" id="MEM5537128.1"/>
    </source>
</evidence>
<feature type="binding site" evidence="6">
    <location>
        <position position="68"/>
    </location>
    <ligand>
        <name>substrate</name>
    </ligand>
</feature>
<dbReference type="PROSITE" id="PS00630">
    <property type="entry name" value="IMP_2"/>
    <property type="match status" value="1"/>
</dbReference>